<dbReference type="AlphaFoldDB" id="A0AAD9QYM4"/>
<sequence>MRFEVKLVGLTFSFLMIWYIWSLLMVSSDKSVGDKGMEERARDSRNRILEFFNVTDALEVTWAHAVNSQEKLQEALTGEVMMIEADVSLGEDDKTPIMAHPPITYSDLPLTEFLKAVLSSHKGIKLDFKTAAVLEPSLKILKGELKSREHTSPPIWLNADILLGPCESVLVSCDPVDAHIFLSLCTKFFPSATLSVGWTTGIFPSNDDYYDWPMVHSMRDLLANVTQPITFAVRAKMVGKSMEQMLWLLRLSDTHTLTIWSGILDIPEIKDLVTLHNKVGDKGRIFYDLSPYQLAKFLKELKLQA</sequence>
<proteinExistence type="inferred from homology"/>
<dbReference type="PANTHER" id="PTHR21184:SF6">
    <property type="entry name" value="CONSERVED PLASMA MEMBRANE PROTEIN"/>
    <property type="match status" value="1"/>
</dbReference>
<name>A0AAD9QYM4_ACRCE</name>
<evidence type="ECO:0000313" key="5">
    <source>
        <dbReference type="Proteomes" id="UP001249851"/>
    </source>
</evidence>
<evidence type="ECO:0000256" key="1">
    <source>
        <dbReference type="ARBA" id="ARBA00044953"/>
    </source>
</evidence>
<protein>
    <submittedName>
        <fullName evidence="4">Protein FAM151B</fullName>
    </submittedName>
</protein>
<keyword evidence="2" id="KW-1133">Transmembrane helix</keyword>
<evidence type="ECO:0000259" key="3">
    <source>
        <dbReference type="Pfam" id="PF10223"/>
    </source>
</evidence>
<keyword evidence="5" id="KW-1185">Reference proteome</keyword>
<comment type="similarity">
    <text evidence="1">Belongs to the menorin family.</text>
</comment>
<dbReference type="PROSITE" id="PS50007">
    <property type="entry name" value="PIPLC_X_DOMAIN"/>
    <property type="match status" value="1"/>
</dbReference>
<dbReference type="Proteomes" id="UP001249851">
    <property type="component" value="Unassembled WGS sequence"/>
</dbReference>
<dbReference type="PANTHER" id="PTHR21184">
    <property type="entry name" value="MENORIN (DENDRITIC BRANCHING PROTEIN)"/>
    <property type="match status" value="1"/>
</dbReference>
<organism evidence="4 5">
    <name type="scientific">Acropora cervicornis</name>
    <name type="common">Staghorn coral</name>
    <dbReference type="NCBI Taxonomy" id="6130"/>
    <lineage>
        <taxon>Eukaryota</taxon>
        <taxon>Metazoa</taxon>
        <taxon>Cnidaria</taxon>
        <taxon>Anthozoa</taxon>
        <taxon>Hexacorallia</taxon>
        <taxon>Scleractinia</taxon>
        <taxon>Astrocoeniina</taxon>
        <taxon>Acroporidae</taxon>
        <taxon>Acropora</taxon>
    </lineage>
</organism>
<dbReference type="InterPro" id="IPR019356">
    <property type="entry name" value="Menorin_dom"/>
</dbReference>
<comment type="caution">
    <text evidence="4">The sequence shown here is derived from an EMBL/GenBank/DDBJ whole genome shotgun (WGS) entry which is preliminary data.</text>
</comment>
<keyword evidence="2" id="KW-0472">Membrane</keyword>
<evidence type="ECO:0000313" key="4">
    <source>
        <dbReference type="EMBL" id="KAK2569844.1"/>
    </source>
</evidence>
<feature type="transmembrane region" description="Helical" evidence="2">
    <location>
        <begin position="7"/>
        <end position="26"/>
    </location>
</feature>
<accession>A0AAD9QYM4</accession>
<reference evidence="4" key="2">
    <citation type="journal article" date="2023" name="Science">
        <title>Genomic signatures of disease resistance in endangered staghorn corals.</title>
        <authorList>
            <person name="Vollmer S.V."/>
            <person name="Selwyn J.D."/>
            <person name="Despard B.A."/>
            <person name="Roesel C.L."/>
        </authorList>
    </citation>
    <scope>NUCLEOTIDE SEQUENCE</scope>
    <source>
        <strain evidence="4">K2</strain>
    </source>
</reference>
<keyword evidence="2" id="KW-0812">Transmembrane</keyword>
<dbReference type="EMBL" id="JARQWQ010000009">
    <property type="protein sequence ID" value="KAK2569844.1"/>
    <property type="molecule type" value="Genomic_DNA"/>
</dbReference>
<gene>
    <name evidence="4" type="ORF">P5673_005695</name>
</gene>
<reference evidence="4" key="1">
    <citation type="journal article" date="2023" name="G3 (Bethesda)">
        <title>Whole genome assembly and annotation of the endangered Caribbean coral Acropora cervicornis.</title>
        <authorList>
            <person name="Selwyn J.D."/>
            <person name="Vollmer S.V."/>
        </authorList>
    </citation>
    <scope>NUCLEOTIDE SEQUENCE</scope>
    <source>
        <strain evidence="4">K2</strain>
    </source>
</reference>
<dbReference type="GO" id="GO:0005615">
    <property type="term" value="C:extracellular space"/>
    <property type="evidence" value="ECO:0007669"/>
    <property type="project" value="TreeGrafter"/>
</dbReference>
<evidence type="ECO:0000256" key="2">
    <source>
        <dbReference type="SAM" id="Phobius"/>
    </source>
</evidence>
<feature type="domain" description="Menorin-like" evidence="3">
    <location>
        <begin position="56"/>
        <end position="291"/>
    </location>
</feature>
<dbReference type="Pfam" id="PF10223">
    <property type="entry name" value="Menorin_N"/>
    <property type="match status" value="1"/>
</dbReference>